<protein>
    <submittedName>
        <fullName evidence="1">DUF1415 domain-containing protein</fullName>
    </submittedName>
</protein>
<comment type="caution">
    <text evidence="1">The sequence shown here is derived from an EMBL/GenBank/DDBJ whole genome shotgun (WGS) entry which is preliminary data.</text>
</comment>
<evidence type="ECO:0000313" key="1">
    <source>
        <dbReference type="EMBL" id="HEB95238.1"/>
    </source>
</evidence>
<name>A0A831W436_9GAMM</name>
<proteinExistence type="predicted"/>
<gene>
    <name evidence="1" type="ORF">ENI96_02250</name>
</gene>
<dbReference type="InterPro" id="IPR009858">
    <property type="entry name" value="DUF1415"/>
</dbReference>
<dbReference type="Pfam" id="PF07209">
    <property type="entry name" value="DUF1415"/>
    <property type="match status" value="1"/>
</dbReference>
<sequence>MSGEAAIVAATRRWIREVVIGLNLCPFAAAPMERETIRYLVCPERRPEAIYRALLAEMEVFVQLPEEQVETGLFIVPAGLESFDDYLDLLYSAEQAIPEAGLEGVLQLASFHPDYLFEGAPEDDPANYTNRSPYPMFHLIRSEGLARAVARYPDPEQIPERNIRTLRELGLAEMRRRLERVLGEAPESGTRGPSHT</sequence>
<accession>A0A831W436</accession>
<organism evidence="1">
    <name type="scientific">Sedimenticola thiotaurini</name>
    <dbReference type="NCBI Taxonomy" id="1543721"/>
    <lineage>
        <taxon>Bacteria</taxon>
        <taxon>Pseudomonadati</taxon>
        <taxon>Pseudomonadota</taxon>
        <taxon>Gammaproteobacteria</taxon>
        <taxon>Chromatiales</taxon>
        <taxon>Sedimenticolaceae</taxon>
        <taxon>Sedimenticola</taxon>
    </lineage>
</organism>
<dbReference type="AlphaFoldDB" id="A0A831W436"/>
<dbReference type="Proteomes" id="UP000886251">
    <property type="component" value="Unassembled WGS sequence"/>
</dbReference>
<dbReference type="EMBL" id="DRKP01000024">
    <property type="protein sequence ID" value="HEB95238.1"/>
    <property type="molecule type" value="Genomic_DNA"/>
</dbReference>
<reference evidence="1" key="1">
    <citation type="journal article" date="2020" name="mSystems">
        <title>Genome- and Community-Level Interaction Insights into Carbon Utilization and Element Cycling Functions of Hydrothermarchaeota in Hydrothermal Sediment.</title>
        <authorList>
            <person name="Zhou Z."/>
            <person name="Liu Y."/>
            <person name="Xu W."/>
            <person name="Pan J."/>
            <person name="Luo Z.H."/>
            <person name="Li M."/>
        </authorList>
    </citation>
    <scope>NUCLEOTIDE SEQUENCE [LARGE SCALE GENOMIC DNA]</scope>
    <source>
        <strain evidence="1">HyVt-443</strain>
    </source>
</reference>